<feature type="domain" description="SLH" evidence="2">
    <location>
        <begin position="23"/>
        <end position="86"/>
    </location>
</feature>
<reference evidence="4" key="2">
    <citation type="submission" date="2021-04" db="EMBL/GenBank/DDBJ databases">
        <title>Brevibacillus composti FJAT-54423, complete genome.</title>
        <authorList>
            <person name="Tang R."/>
        </authorList>
    </citation>
    <scope>NUCLEOTIDE SEQUENCE</scope>
    <source>
        <strain evidence="4">FJAT-54424</strain>
    </source>
</reference>
<protein>
    <submittedName>
        <fullName evidence="3">S-layer homology domain-containing protein</fullName>
    </submittedName>
</protein>
<accession>A0A7T5JQE2</accession>
<evidence type="ECO:0000313" key="4">
    <source>
        <dbReference type="EMBL" id="QUO43258.1"/>
    </source>
</evidence>
<sequence length="415" mass="46938">MKRVLSFIVAMVMFVTIVPFVSASSTFSDVPRNHWAYKEIQTMASLGIIKGYEDGKFRPNNLVTRAEFAKIMIAAAGVDIHSQKVSQTFQDVPRNHWAFYYVEYAKPYLTGYKSDSGKYTYKPDQYAVREDIAVALVRLLGYDQTYKADLDVLKRFRDHNQVSPALRPYIAISIQTELMKGSNNYYRPQDAITRAEAASLLFRALLEQKDDETKVVFPTPVKPPAPTPEPELPTSVTDNFSSENLKNWDTDKATGTWGVVLNQVTAVTKDRKLEHFFLPLIWDEKANKHRYEMSVDVNVDGTSGLGGLYFNGKDGEAHVVFLNKDRVVLARVADAKDDDYDVLASGSYKLRSSNKLKIVVKDDSVSIYLNNQYLFGQQKLKLNGSEVGLYLQKAATEDSPRKLTTLDNFSFKLVK</sequence>
<evidence type="ECO:0000313" key="5">
    <source>
        <dbReference type="Proteomes" id="UP000677234"/>
    </source>
</evidence>
<feature type="region of interest" description="Disordered" evidence="1">
    <location>
        <begin position="218"/>
        <end position="241"/>
    </location>
</feature>
<evidence type="ECO:0000256" key="1">
    <source>
        <dbReference type="SAM" id="MobiDB-lite"/>
    </source>
</evidence>
<feature type="compositionally biased region" description="Pro residues" evidence="1">
    <location>
        <begin position="220"/>
        <end position="231"/>
    </location>
</feature>
<dbReference type="RefSeq" id="WP_198829733.1">
    <property type="nucleotide sequence ID" value="NZ_CP066308.1"/>
</dbReference>
<gene>
    <name evidence="3" type="ORF">JD108_10375</name>
    <name evidence="4" type="ORF">KDJ56_10070</name>
</gene>
<feature type="domain" description="SLH" evidence="2">
    <location>
        <begin position="87"/>
        <end position="150"/>
    </location>
</feature>
<dbReference type="Proteomes" id="UP000677234">
    <property type="component" value="Chromosome"/>
</dbReference>
<dbReference type="PANTHER" id="PTHR43308:SF5">
    <property type="entry name" value="S-LAYER PROTEIN _ PEPTIDOGLYCAN ENDO-BETA-N-ACETYLGLUCOSAMINIDASE"/>
    <property type="match status" value="1"/>
</dbReference>
<feature type="domain" description="SLH" evidence="2">
    <location>
        <begin position="153"/>
        <end position="215"/>
    </location>
</feature>
<dbReference type="EMBL" id="CP073708">
    <property type="protein sequence ID" value="QUO43258.1"/>
    <property type="molecule type" value="Genomic_DNA"/>
</dbReference>
<name>A0A7T5JQE2_9BACL</name>
<dbReference type="AlphaFoldDB" id="A0A7T5JQE2"/>
<dbReference type="Proteomes" id="UP000595847">
    <property type="component" value="Chromosome"/>
</dbReference>
<dbReference type="KEGG" id="bcop:JD108_10375"/>
<proteinExistence type="predicted"/>
<dbReference type="InterPro" id="IPR051465">
    <property type="entry name" value="Cell_Envelope_Struct_Comp"/>
</dbReference>
<organism evidence="3">
    <name type="scientific">Brevibacillus composti</name>
    <dbReference type="NCBI Taxonomy" id="2796470"/>
    <lineage>
        <taxon>Bacteria</taxon>
        <taxon>Bacillati</taxon>
        <taxon>Bacillota</taxon>
        <taxon>Bacilli</taxon>
        <taxon>Bacillales</taxon>
        <taxon>Paenibacillaceae</taxon>
        <taxon>Brevibacillus</taxon>
    </lineage>
</organism>
<dbReference type="PROSITE" id="PS51272">
    <property type="entry name" value="SLH"/>
    <property type="match status" value="3"/>
</dbReference>
<evidence type="ECO:0000259" key="2">
    <source>
        <dbReference type="PROSITE" id="PS51272"/>
    </source>
</evidence>
<dbReference type="PANTHER" id="PTHR43308">
    <property type="entry name" value="OUTER MEMBRANE PROTEIN ALPHA-RELATED"/>
    <property type="match status" value="1"/>
</dbReference>
<dbReference type="Gene3D" id="2.60.120.560">
    <property type="entry name" value="Exo-inulinase, domain 1"/>
    <property type="match status" value="1"/>
</dbReference>
<dbReference type="EMBL" id="CP066308">
    <property type="protein sequence ID" value="QQE76229.1"/>
    <property type="molecule type" value="Genomic_DNA"/>
</dbReference>
<reference evidence="3" key="1">
    <citation type="submission" date="2020-12" db="EMBL/GenBank/DDBJ databases">
        <title>strain FJAT-54423T represents a novel species of the genus Brevibacillus.</title>
        <authorList>
            <person name="Tang R."/>
        </authorList>
    </citation>
    <scope>NUCLEOTIDE SEQUENCE [LARGE SCALE GENOMIC DNA]</scope>
    <source>
        <strain evidence="3">FJAT-54423</strain>
    </source>
</reference>
<keyword evidence="5" id="KW-1185">Reference proteome</keyword>
<dbReference type="Pfam" id="PF00395">
    <property type="entry name" value="SLH"/>
    <property type="match status" value="2"/>
</dbReference>
<dbReference type="InterPro" id="IPR001119">
    <property type="entry name" value="SLH_dom"/>
</dbReference>
<evidence type="ECO:0000313" key="3">
    <source>
        <dbReference type="EMBL" id="QQE76229.1"/>
    </source>
</evidence>